<sequence length="82" mass="9311">MASVPSLLAKNPIRREKLRINLIPICAPLLQTSLFKGCRAINIIQESPLFAFNKRLLRSLPYPAAISFTRTRHLHFLGVPPY</sequence>
<evidence type="ECO:0000313" key="2">
    <source>
        <dbReference type="Proteomes" id="UP001054837"/>
    </source>
</evidence>
<comment type="caution">
    <text evidence="1">The sequence shown here is derived from an EMBL/GenBank/DDBJ whole genome shotgun (WGS) entry which is preliminary data.</text>
</comment>
<accession>A0AAV4PTF3</accession>
<name>A0AAV4PTF3_9ARAC</name>
<protein>
    <submittedName>
        <fullName evidence="1">Uncharacterized protein</fullName>
    </submittedName>
</protein>
<dbReference type="AlphaFoldDB" id="A0AAV4PTF3"/>
<dbReference type="EMBL" id="BPLQ01003305">
    <property type="protein sequence ID" value="GIX99548.1"/>
    <property type="molecule type" value="Genomic_DNA"/>
</dbReference>
<evidence type="ECO:0000313" key="1">
    <source>
        <dbReference type="EMBL" id="GIX99548.1"/>
    </source>
</evidence>
<gene>
    <name evidence="1" type="ORF">CDAR_466551</name>
</gene>
<proteinExistence type="predicted"/>
<organism evidence="1 2">
    <name type="scientific">Caerostris darwini</name>
    <dbReference type="NCBI Taxonomy" id="1538125"/>
    <lineage>
        <taxon>Eukaryota</taxon>
        <taxon>Metazoa</taxon>
        <taxon>Ecdysozoa</taxon>
        <taxon>Arthropoda</taxon>
        <taxon>Chelicerata</taxon>
        <taxon>Arachnida</taxon>
        <taxon>Araneae</taxon>
        <taxon>Araneomorphae</taxon>
        <taxon>Entelegynae</taxon>
        <taxon>Araneoidea</taxon>
        <taxon>Araneidae</taxon>
        <taxon>Caerostris</taxon>
    </lineage>
</organism>
<dbReference type="Proteomes" id="UP001054837">
    <property type="component" value="Unassembled WGS sequence"/>
</dbReference>
<keyword evidence="2" id="KW-1185">Reference proteome</keyword>
<reference evidence="1 2" key="1">
    <citation type="submission" date="2021-06" db="EMBL/GenBank/DDBJ databases">
        <title>Caerostris darwini draft genome.</title>
        <authorList>
            <person name="Kono N."/>
            <person name="Arakawa K."/>
        </authorList>
    </citation>
    <scope>NUCLEOTIDE SEQUENCE [LARGE SCALE GENOMIC DNA]</scope>
</reference>